<dbReference type="KEGG" id="btw:BF38_5989"/>
<reference evidence="1 4" key="1">
    <citation type="journal article" date="2015" name="Genome Announc.">
        <title>Complete genome sequences for 35 biothreat assay-relevant bacillus species.</title>
        <authorList>
            <person name="Johnson S.L."/>
            <person name="Daligault H.E."/>
            <person name="Davenport K.W."/>
            <person name="Jaissle J."/>
            <person name="Frey K.G."/>
            <person name="Ladner J.T."/>
            <person name="Broomall S.M."/>
            <person name="Bishop-Lilly K.A."/>
            <person name="Bruce D.C."/>
            <person name="Gibbons H.S."/>
            <person name="Coyne S.R."/>
            <person name="Lo C.C."/>
            <person name="Meincke L."/>
            <person name="Munk A.C."/>
            <person name="Koroleva G.I."/>
            <person name="Rosenzweig C.N."/>
            <person name="Palacios G.F."/>
            <person name="Redden C.L."/>
            <person name="Minogue T.D."/>
            <person name="Chain P.S."/>
        </authorList>
    </citation>
    <scope>NUCLEOTIDE SEQUENCE [LARGE SCALE GENOMIC DNA]</scope>
    <source>
        <strain evidence="1 4">HD1011</strain>
        <plasmid evidence="1 4">2</plasmid>
    </source>
</reference>
<dbReference type="Proteomes" id="UP000031876">
    <property type="component" value="Plasmid 2"/>
</dbReference>
<name>A0A0B5NIM1_BACTU</name>
<protein>
    <submittedName>
        <fullName evidence="3">Uncharacterized protein</fullName>
    </submittedName>
</protein>
<dbReference type="EMBL" id="VKQN01000001">
    <property type="protein sequence ID" value="MDR4174705.1"/>
    <property type="molecule type" value="Genomic_DNA"/>
</dbReference>
<dbReference type="EMBL" id="CP009334">
    <property type="protein sequence ID" value="AJG73821.1"/>
    <property type="molecule type" value="Genomic_DNA"/>
</dbReference>
<keyword evidence="3" id="KW-0614">Plasmid</keyword>
<dbReference type="AlphaFoldDB" id="A0A0B5NIM1"/>
<dbReference type="Proteomes" id="UP000501107">
    <property type="component" value="Plasmid unnamed3"/>
</dbReference>
<evidence type="ECO:0000313" key="1">
    <source>
        <dbReference type="EMBL" id="AJG73821.1"/>
    </source>
</evidence>
<sequence>MNRMTEETSIPIQKRLDYLLGTGHPINSIPTLLEQEFPNHKLLVKGVVESYKEEHKVPKTPKFVEIADDKEDRRKRIDKRTTELIEKGLPYKEVISTLVNEFYDGTDALIRGSLYRYVDKLEFSDVKNK</sequence>
<dbReference type="EMBL" id="CP053979">
    <property type="protein sequence ID" value="QKH22587.1"/>
    <property type="molecule type" value="Genomic_DNA"/>
</dbReference>
<accession>A0A0B5NIM1</accession>
<evidence type="ECO:0000313" key="4">
    <source>
        <dbReference type="Proteomes" id="UP000031876"/>
    </source>
</evidence>
<reference evidence="3 5" key="3">
    <citation type="submission" date="2020-05" db="EMBL/GenBank/DDBJ databases">
        <title>FDA dAtabase for Regulatory Grade micrObial Sequences (FDA-ARGOS): Supporting development and validation of Infectious Disease Dx tests.</title>
        <authorList>
            <person name="Nelson B."/>
            <person name="Plummer A."/>
            <person name="Tallon L."/>
            <person name="Sadzewicz L."/>
            <person name="Zhao X."/>
            <person name="Vavikolanu K."/>
            <person name="Mehta A."/>
            <person name="Aluvathingal J."/>
            <person name="Nadendla S."/>
            <person name="Myers T."/>
            <person name="Yan Y."/>
            <person name="Sichtig H."/>
        </authorList>
    </citation>
    <scope>NUCLEOTIDE SEQUENCE [LARGE SCALE GENOMIC DNA]</scope>
    <source>
        <strain evidence="3 5">FDAARGOS_795</strain>
        <plasmid evidence="3 5">unnamed3</plasmid>
    </source>
</reference>
<dbReference type="RefSeq" id="WP_001081245.1">
    <property type="nucleotide sequence ID" value="NZ_CP009334.1"/>
</dbReference>
<reference evidence="2" key="2">
    <citation type="submission" date="2019-07" db="EMBL/GenBank/DDBJ databases">
        <title>Phylogenomic Reclassification of ATCC Bacillus Strains and Various Taxa within the Genus Bacillus.</title>
        <authorList>
            <person name="Riojas M.A."/>
            <person name="Frank A.M."/>
            <person name="Fenn S.L."/>
            <person name="King S.P."/>
            <person name="Brower S.M."/>
            <person name="Hazbon M.H."/>
        </authorList>
    </citation>
    <scope>NUCLEOTIDE SEQUENCE</scope>
    <source>
        <strain evidence="2">ATCC 35646</strain>
    </source>
</reference>
<evidence type="ECO:0000313" key="3">
    <source>
        <dbReference type="EMBL" id="QKH22587.1"/>
    </source>
</evidence>
<evidence type="ECO:0000313" key="2">
    <source>
        <dbReference type="EMBL" id="MDR4174705.1"/>
    </source>
</evidence>
<evidence type="ECO:0000313" key="5">
    <source>
        <dbReference type="Proteomes" id="UP000501107"/>
    </source>
</evidence>
<proteinExistence type="predicted"/>
<geneLocation type="plasmid" evidence="1 4">
    <name>2</name>
</geneLocation>
<organism evidence="3 5">
    <name type="scientific">Bacillus thuringiensis</name>
    <dbReference type="NCBI Taxonomy" id="1428"/>
    <lineage>
        <taxon>Bacteria</taxon>
        <taxon>Bacillati</taxon>
        <taxon>Bacillota</taxon>
        <taxon>Bacilli</taxon>
        <taxon>Bacillales</taxon>
        <taxon>Bacillaceae</taxon>
        <taxon>Bacillus</taxon>
        <taxon>Bacillus cereus group</taxon>
    </lineage>
</organism>
<dbReference type="Proteomes" id="UP001181533">
    <property type="component" value="Unassembled WGS sequence"/>
</dbReference>
<gene>
    <name evidence="1" type="ORF">BF38_5989</name>
    <name evidence="2" type="ORF">FO599_00985</name>
    <name evidence="3" type="ORF">FOC89_00945</name>
</gene>
<geneLocation type="plasmid" evidence="3 5">
    <name>unnamed3</name>
</geneLocation>